<dbReference type="Gene3D" id="3.30.1450.10">
    <property type="match status" value="1"/>
</dbReference>
<feature type="chain" id="PRO_5002611958" evidence="3">
    <location>
        <begin position="28"/>
        <end position="110"/>
    </location>
</feature>
<evidence type="ECO:0000259" key="4">
    <source>
        <dbReference type="Pfam" id="PF04355"/>
    </source>
</evidence>
<dbReference type="eggNOG" id="COG2913">
    <property type="taxonomic scope" value="Bacteria"/>
</dbReference>
<dbReference type="KEGG" id="pec:W5S_2133"/>
<dbReference type="RefSeq" id="WP_014699825.1">
    <property type="nucleotide sequence ID" value="NC_017845.1"/>
</dbReference>
<keyword evidence="5" id="KW-0449">Lipoprotein</keyword>
<dbReference type="PATRIC" id="fig|1166016.3.peg.2151"/>
<dbReference type="InterPro" id="IPR037873">
    <property type="entry name" value="BamE-like"/>
</dbReference>
<dbReference type="Proteomes" id="UP000008044">
    <property type="component" value="Chromosome"/>
</dbReference>
<feature type="signal peptide" evidence="3">
    <location>
        <begin position="1"/>
        <end position="27"/>
    </location>
</feature>
<evidence type="ECO:0000256" key="1">
    <source>
        <dbReference type="ARBA" id="ARBA00022729"/>
    </source>
</evidence>
<dbReference type="AlphaFoldDB" id="A0A0H3I2D9"/>
<evidence type="ECO:0000313" key="5">
    <source>
        <dbReference type="EMBL" id="AFI90222.1"/>
    </source>
</evidence>
<evidence type="ECO:0000313" key="8">
    <source>
        <dbReference type="Proteomes" id="UP001194579"/>
    </source>
</evidence>
<dbReference type="NCBIfam" id="NF008423">
    <property type="entry name" value="PRK11251.1"/>
    <property type="match status" value="1"/>
</dbReference>
<keyword evidence="2" id="KW-0472">Membrane</keyword>
<protein>
    <submittedName>
        <fullName evidence="5">Osmotically-inducible lipoprotein E</fullName>
    </submittedName>
    <submittedName>
        <fullName evidence="6">Osmotically-inducible lipoprotein OsmE</fullName>
    </submittedName>
</protein>
<dbReference type="Proteomes" id="UP001194579">
    <property type="component" value="Unassembled WGS sequence"/>
</dbReference>
<evidence type="ECO:0000256" key="3">
    <source>
        <dbReference type="SAM" id="SignalP"/>
    </source>
</evidence>
<dbReference type="STRING" id="1905730.W5S_2133"/>
<feature type="domain" description="Outer membrane protein assembly factor BamE" evidence="4">
    <location>
        <begin position="29"/>
        <end position="96"/>
    </location>
</feature>
<dbReference type="OMA" id="VTMIHAR"/>
<keyword evidence="1 3" id="KW-0732">Signal</keyword>
<keyword evidence="8" id="KW-1185">Reference proteome</keyword>
<reference evidence="6" key="4">
    <citation type="submission" date="2024-05" db="EMBL/GenBank/DDBJ databases">
        <title>Identification of Pectobacterium versatile causing blackleg of potato from New York State with a whole genome sequencing approach.</title>
        <authorList>
            <person name="Ma X."/>
            <person name="Swingle B."/>
        </authorList>
    </citation>
    <scope>NUCLEOTIDE SEQUENCE</scope>
    <source>
        <strain evidence="6">NY1588A</strain>
    </source>
</reference>
<gene>
    <name evidence="6" type="primary">osmE</name>
    <name evidence="5" type="ordered locus">W5S_2133</name>
    <name evidence="6" type="ORF">F6Q06_13445</name>
</gene>
<organism evidence="5 7">
    <name type="scientific">Pectobacterium parmentieri</name>
    <dbReference type="NCBI Taxonomy" id="1905730"/>
    <lineage>
        <taxon>Bacteria</taxon>
        <taxon>Pseudomonadati</taxon>
        <taxon>Pseudomonadota</taxon>
        <taxon>Gammaproteobacteria</taxon>
        <taxon>Enterobacterales</taxon>
        <taxon>Pectobacteriaceae</taxon>
        <taxon>Pectobacterium</taxon>
    </lineage>
</organism>
<dbReference type="EMBL" id="CP003415">
    <property type="protein sequence ID" value="AFI90222.1"/>
    <property type="molecule type" value="Genomic_DNA"/>
</dbReference>
<evidence type="ECO:0000256" key="2">
    <source>
        <dbReference type="ARBA" id="ARBA00023136"/>
    </source>
</evidence>
<sequence length="110" mass="11975">MKNNRFLMCIAAAGAVMLAGCSAYNKAESYVNEPVVKDVKVGMTKQQVHQIAGSGGTEKRLVNAKGTCSDYLLKNRDGTAQNYFVSYSDTGHVLNKGFQSCQAYDTNPQR</sequence>
<evidence type="ECO:0000313" key="7">
    <source>
        <dbReference type="Proteomes" id="UP000008044"/>
    </source>
</evidence>
<name>A0A0H3I2D9_PECPM</name>
<dbReference type="EMBL" id="WABS01000025">
    <property type="protein sequence ID" value="MBI0555489.1"/>
    <property type="molecule type" value="Genomic_DNA"/>
</dbReference>
<proteinExistence type="predicted"/>
<dbReference type="HOGENOM" id="CLU_161369_1_0_6"/>
<dbReference type="Pfam" id="PF04355">
    <property type="entry name" value="BamE"/>
    <property type="match status" value="1"/>
</dbReference>
<dbReference type="PROSITE" id="PS51257">
    <property type="entry name" value="PROKAR_LIPOPROTEIN"/>
    <property type="match status" value="1"/>
</dbReference>
<reference evidence="8" key="3">
    <citation type="submission" date="2023-07" db="EMBL/GenBank/DDBJ databases">
        <title>Identification of Pectobacterium versatile causing blackleg of potato from New York State with a whole genome sequencing approach.</title>
        <authorList>
            <person name="Ma X."/>
            <person name="Swingle B."/>
        </authorList>
    </citation>
    <scope>NUCLEOTIDE SEQUENCE [LARGE SCALE GENOMIC DNA]</scope>
    <source>
        <strain evidence="8">NY1588A</strain>
    </source>
</reference>
<dbReference type="GO" id="GO:0019867">
    <property type="term" value="C:outer membrane"/>
    <property type="evidence" value="ECO:0007669"/>
    <property type="project" value="InterPro"/>
</dbReference>
<dbReference type="InterPro" id="IPR007450">
    <property type="entry name" value="BamE_dom"/>
</dbReference>
<accession>A0A0H3I2D9</accession>
<reference evidence="5 7" key="1">
    <citation type="journal article" date="2012" name="J. Bacteriol.">
        <title>Genome sequence of Pectobacterium sp. strain SCC3193.</title>
        <authorList>
            <person name="Koskinen J.P."/>
            <person name="Laine P."/>
            <person name="Niemi O."/>
            <person name="Nykyri J."/>
            <person name="Harjunpaa H."/>
            <person name="Auvinen P."/>
            <person name="Paulin L."/>
            <person name="Pirhonen M."/>
            <person name="Palva T."/>
            <person name="Holm L."/>
        </authorList>
    </citation>
    <scope>NUCLEOTIDE SEQUENCE [LARGE SCALE GENOMIC DNA]</scope>
    <source>
        <strain evidence="5 7">SCC3193</strain>
    </source>
</reference>
<evidence type="ECO:0000313" key="6">
    <source>
        <dbReference type="EMBL" id="MBI0555489.1"/>
    </source>
</evidence>
<reference evidence="5" key="2">
    <citation type="submission" date="2012-03" db="EMBL/GenBank/DDBJ databases">
        <authorList>
            <person name="Koskinen P."/>
            <person name="Laine P."/>
            <person name="Niemi O."/>
            <person name="Nykyri J."/>
            <person name="Harjunpaa H."/>
            <person name="Auvinen P."/>
            <person name="Paulin L."/>
            <person name="Pirhonen M."/>
            <person name="Palva T."/>
            <person name="Holm L."/>
        </authorList>
    </citation>
    <scope>NUCLEOTIDE SEQUENCE</scope>
    <source>
        <strain evidence="5">SCC3193</strain>
    </source>
</reference>